<dbReference type="SMART" id="SM00256">
    <property type="entry name" value="FBOX"/>
    <property type="match status" value="1"/>
</dbReference>
<accession>A0A9R0YE68</accession>
<dbReference type="Gene3D" id="1.20.1280.50">
    <property type="match status" value="1"/>
</dbReference>
<dbReference type="InterPro" id="IPR001810">
    <property type="entry name" value="F-box_dom"/>
</dbReference>
<dbReference type="PANTHER" id="PTHR31264">
    <property type="entry name" value="OS07G0554500 PROTEIN-RELATED"/>
    <property type="match status" value="1"/>
</dbReference>
<keyword evidence="4" id="KW-1185">Reference proteome</keyword>
<dbReference type="CDD" id="cd09917">
    <property type="entry name" value="F-box_SF"/>
    <property type="match status" value="1"/>
</dbReference>
<dbReference type="PANTHER" id="PTHR31264:SF23">
    <property type="entry name" value="F-BOX DOMAIN-CONTAINING PROTEIN"/>
    <property type="match status" value="1"/>
</dbReference>
<evidence type="ECO:0000256" key="1">
    <source>
        <dbReference type="SAM" id="MobiDB-lite"/>
    </source>
</evidence>
<proteinExistence type="predicted"/>
<organism evidence="3 4">
    <name type="scientific">Triticum turgidum subsp. durum</name>
    <name type="common">Durum wheat</name>
    <name type="synonym">Triticum durum</name>
    <dbReference type="NCBI Taxonomy" id="4567"/>
    <lineage>
        <taxon>Eukaryota</taxon>
        <taxon>Viridiplantae</taxon>
        <taxon>Streptophyta</taxon>
        <taxon>Embryophyta</taxon>
        <taxon>Tracheophyta</taxon>
        <taxon>Spermatophyta</taxon>
        <taxon>Magnoliopsida</taxon>
        <taxon>Liliopsida</taxon>
        <taxon>Poales</taxon>
        <taxon>Poaceae</taxon>
        <taxon>BOP clade</taxon>
        <taxon>Pooideae</taxon>
        <taxon>Triticodae</taxon>
        <taxon>Triticeae</taxon>
        <taxon>Triticinae</taxon>
        <taxon>Triticum</taxon>
    </lineage>
</organism>
<reference evidence="3 4" key="1">
    <citation type="submission" date="2017-09" db="EMBL/GenBank/DDBJ databases">
        <authorList>
            <consortium name="International Durum Wheat Genome Sequencing Consortium (IDWGSC)"/>
            <person name="Milanesi L."/>
        </authorList>
    </citation>
    <scope>NUCLEOTIDE SEQUENCE [LARGE SCALE GENOMIC DNA]</scope>
    <source>
        <strain evidence="4">cv. Svevo</strain>
    </source>
</reference>
<sequence length="441" mass="49179">MGGGAADHGQASAAPPIDPAVLEPRREPRARLLPPRHGLQETATLPIPDELVAEIFLRLAPTDLVRASAACASFYRLIASRSFLRRFRKLHALPLLGFLDLSGKFFGVAPPSPSASAARAVALAADFSFSFLPGPARDWKVQDVRGGRVLLNRSPFDNLSLVVCDPLHRRYLLLPPIPEVEGWLPSSVDNPPRHTGRQALLGDDQEAMEETSFTVNSTVLRGNKQAAFVFSSSTGQWRASIWNAGFGFFFRLWYTNGCFYGVTECRKKLLALDTRRMEFSLSDLPPEAGDFLQLDVGPFKQCVNIAIVEAGEGITGMFVLPHHTSNISYLTRRNNGGSSSQWQLKKTIPLDSSWYIFISSTGRYLLLLRRRRIEAFMLDIKTFQLEKVFSDVVSRYVYRSFPPSLFSSPTISCGKLSVVSKLCPRLHRYHTAFRMPRSSLL</sequence>
<evidence type="ECO:0000313" key="3">
    <source>
        <dbReference type="EMBL" id="VAI53348.1"/>
    </source>
</evidence>
<dbReference type="Pfam" id="PF12937">
    <property type="entry name" value="F-box-like"/>
    <property type="match status" value="1"/>
</dbReference>
<evidence type="ECO:0000313" key="4">
    <source>
        <dbReference type="Proteomes" id="UP000324705"/>
    </source>
</evidence>
<dbReference type="Gramene" id="TRITD6Bv1G011950.4">
    <property type="protein sequence ID" value="TRITD6Bv1G011950.4"/>
    <property type="gene ID" value="TRITD6Bv1G011950"/>
</dbReference>
<gene>
    <name evidence="3" type="ORF">TRITD_6Bv1G011950</name>
</gene>
<feature type="domain" description="F-box" evidence="2">
    <location>
        <begin position="41"/>
        <end position="90"/>
    </location>
</feature>
<dbReference type="PROSITE" id="PS50181">
    <property type="entry name" value="FBOX"/>
    <property type="match status" value="1"/>
</dbReference>
<feature type="region of interest" description="Disordered" evidence="1">
    <location>
        <begin position="1"/>
        <end position="21"/>
    </location>
</feature>
<protein>
    <recommendedName>
        <fullName evidence="2">F-box domain-containing protein</fullName>
    </recommendedName>
</protein>
<dbReference type="AlphaFoldDB" id="A0A9R0YE68"/>
<dbReference type="SUPFAM" id="SSF81383">
    <property type="entry name" value="F-box domain"/>
    <property type="match status" value="1"/>
</dbReference>
<evidence type="ECO:0000259" key="2">
    <source>
        <dbReference type="PROSITE" id="PS50181"/>
    </source>
</evidence>
<dbReference type="InterPro" id="IPR036047">
    <property type="entry name" value="F-box-like_dom_sf"/>
</dbReference>
<dbReference type="Proteomes" id="UP000324705">
    <property type="component" value="Chromosome 6B"/>
</dbReference>
<name>A0A9R0YE68_TRITD</name>
<dbReference type="EMBL" id="LT934122">
    <property type="protein sequence ID" value="VAI53348.1"/>
    <property type="molecule type" value="Genomic_DNA"/>
</dbReference>